<feature type="domain" description="Glucose-methanol-choline oxidoreductase C-terminal" evidence="1">
    <location>
        <begin position="1"/>
        <end position="47"/>
    </location>
</feature>
<sequence>MGLETDVNTVVDAQTRVHGLEGLRIVDASVMPNNVSGNLNTPTIMLAETAADVTLGKPDVPPRVRIQELGDKSTMKFISLGDVQAGVGMSLNIFSPSDKSLRQ</sequence>
<keyword evidence="3" id="KW-1185">Reference proteome</keyword>
<dbReference type="OrthoDB" id="269227at2759"/>
<dbReference type="Pfam" id="PF05199">
    <property type="entry name" value="GMC_oxred_C"/>
    <property type="match status" value="1"/>
</dbReference>
<gene>
    <name evidence="2" type="ORF">PHYPSEUDO_005928</name>
</gene>
<dbReference type="Proteomes" id="UP000694044">
    <property type="component" value="Unassembled WGS sequence"/>
</dbReference>
<evidence type="ECO:0000313" key="2">
    <source>
        <dbReference type="EMBL" id="KAG7381545.1"/>
    </source>
</evidence>
<evidence type="ECO:0000313" key="3">
    <source>
        <dbReference type="Proteomes" id="UP000694044"/>
    </source>
</evidence>
<organism evidence="2 3">
    <name type="scientific">Phytophthora pseudosyringae</name>
    <dbReference type="NCBI Taxonomy" id="221518"/>
    <lineage>
        <taxon>Eukaryota</taxon>
        <taxon>Sar</taxon>
        <taxon>Stramenopiles</taxon>
        <taxon>Oomycota</taxon>
        <taxon>Peronosporomycetes</taxon>
        <taxon>Peronosporales</taxon>
        <taxon>Peronosporaceae</taxon>
        <taxon>Phytophthora</taxon>
    </lineage>
</organism>
<proteinExistence type="predicted"/>
<reference evidence="2" key="1">
    <citation type="submission" date="2021-02" db="EMBL/GenBank/DDBJ databases">
        <authorList>
            <person name="Palmer J.M."/>
        </authorList>
    </citation>
    <scope>NUCLEOTIDE SEQUENCE</scope>
    <source>
        <strain evidence="2">SCRP734</strain>
    </source>
</reference>
<dbReference type="InterPro" id="IPR012132">
    <property type="entry name" value="GMC_OxRdtase"/>
</dbReference>
<dbReference type="GO" id="GO:0016614">
    <property type="term" value="F:oxidoreductase activity, acting on CH-OH group of donors"/>
    <property type="evidence" value="ECO:0007669"/>
    <property type="project" value="InterPro"/>
</dbReference>
<dbReference type="InterPro" id="IPR007867">
    <property type="entry name" value="GMC_OxRtase_C"/>
</dbReference>
<dbReference type="EMBL" id="JAGDFM010000241">
    <property type="protein sequence ID" value="KAG7381545.1"/>
    <property type="molecule type" value="Genomic_DNA"/>
</dbReference>
<name>A0A8T1VJU9_9STRA</name>
<comment type="caution">
    <text evidence="2">The sequence shown here is derived from an EMBL/GenBank/DDBJ whole genome shotgun (WGS) entry which is preliminary data.</text>
</comment>
<dbReference type="PANTHER" id="PTHR11552:SF147">
    <property type="entry name" value="CHOLINE DEHYDROGENASE, MITOCHONDRIAL"/>
    <property type="match status" value="1"/>
</dbReference>
<dbReference type="AlphaFoldDB" id="A0A8T1VJU9"/>
<dbReference type="PANTHER" id="PTHR11552">
    <property type="entry name" value="GLUCOSE-METHANOL-CHOLINE GMC OXIDOREDUCTASE"/>
    <property type="match status" value="1"/>
</dbReference>
<protein>
    <recommendedName>
        <fullName evidence="1">Glucose-methanol-choline oxidoreductase C-terminal domain-containing protein</fullName>
    </recommendedName>
</protein>
<evidence type="ECO:0000259" key="1">
    <source>
        <dbReference type="Pfam" id="PF05199"/>
    </source>
</evidence>
<dbReference type="GO" id="GO:0050660">
    <property type="term" value="F:flavin adenine dinucleotide binding"/>
    <property type="evidence" value="ECO:0007669"/>
    <property type="project" value="InterPro"/>
</dbReference>
<accession>A0A8T1VJU9</accession>